<evidence type="ECO:0000256" key="6">
    <source>
        <dbReference type="ARBA" id="ARBA00022884"/>
    </source>
</evidence>
<evidence type="ECO:0000256" key="8">
    <source>
        <dbReference type="ARBA" id="ARBA00051542"/>
    </source>
</evidence>
<dbReference type="InterPro" id="IPR046885">
    <property type="entry name" value="MnmA-like_C"/>
</dbReference>
<gene>
    <name evidence="9" type="primary">mnmA</name>
    <name evidence="12" type="ORF">A3C90_00405</name>
</gene>
<dbReference type="AlphaFoldDB" id="A0A1F6MEF1"/>
<dbReference type="Gene3D" id="2.40.30.10">
    <property type="entry name" value="Translation factors"/>
    <property type="match status" value="1"/>
</dbReference>
<evidence type="ECO:0000259" key="11">
    <source>
        <dbReference type="Pfam" id="PF20259"/>
    </source>
</evidence>
<evidence type="ECO:0000256" key="2">
    <source>
        <dbReference type="ARBA" id="ARBA00022679"/>
    </source>
</evidence>
<keyword evidence="2 9" id="KW-0808">Transferase</keyword>
<feature type="region of interest" description="Interaction with target base in tRNA" evidence="9">
    <location>
        <begin position="136"/>
        <end position="138"/>
    </location>
</feature>
<feature type="domain" description="tRNA-specific 2-thiouridylase MnmA-like C-terminal" evidence="10">
    <location>
        <begin position="345"/>
        <end position="419"/>
    </location>
</feature>
<keyword evidence="5 9" id="KW-0067">ATP-binding</keyword>
<organism evidence="12 13">
    <name type="scientific">Candidatus Magasanikbacteria bacterium RIFCSPHIGHO2_02_FULL_51_14</name>
    <dbReference type="NCBI Taxonomy" id="1798683"/>
    <lineage>
        <taxon>Bacteria</taxon>
        <taxon>Candidatus Magasanikiibacteriota</taxon>
    </lineage>
</organism>
<dbReference type="CDD" id="cd01998">
    <property type="entry name" value="MnmA_TRMU-like"/>
    <property type="match status" value="1"/>
</dbReference>
<dbReference type="InterPro" id="IPR046884">
    <property type="entry name" value="MnmA-like_central"/>
</dbReference>
<feature type="region of interest" description="Interaction with tRNA" evidence="9">
    <location>
        <begin position="207"/>
        <end position="209"/>
    </location>
</feature>
<dbReference type="STRING" id="1798683.A3C90_00405"/>
<evidence type="ECO:0000256" key="3">
    <source>
        <dbReference type="ARBA" id="ARBA00022694"/>
    </source>
</evidence>
<comment type="function">
    <text evidence="9">Catalyzes the 2-thiolation of uridine at the wobble position (U34) of tRNA, leading to the formation of s(2)U34.</text>
</comment>
<comment type="catalytic activity">
    <reaction evidence="8 9">
        <text>S-sulfanyl-L-cysteinyl-[protein] + uridine(34) in tRNA + AH2 + ATP = 2-thiouridine(34) in tRNA + L-cysteinyl-[protein] + A + AMP + diphosphate + H(+)</text>
        <dbReference type="Rhea" id="RHEA:47032"/>
        <dbReference type="Rhea" id="RHEA-COMP:10131"/>
        <dbReference type="Rhea" id="RHEA-COMP:11726"/>
        <dbReference type="Rhea" id="RHEA-COMP:11727"/>
        <dbReference type="Rhea" id="RHEA-COMP:11728"/>
        <dbReference type="ChEBI" id="CHEBI:13193"/>
        <dbReference type="ChEBI" id="CHEBI:15378"/>
        <dbReference type="ChEBI" id="CHEBI:17499"/>
        <dbReference type="ChEBI" id="CHEBI:29950"/>
        <dbReference type="ChEBI" id="CHEBI:30616"/>
        <dbReference type="ChEBI" id="CHEBI:33019"/>
        <dbReference type="ChEBI" id="CHEBI:61963"/>
        <dbReference type="ChEBI" id="CHEBI:65315"/>
        <dbReference type="ChEBI" id="CHEBI:87170"/>
        <dbReference type="ChEBI" id="CHEBI:456215"/>
        <dbReference type="EC" id="2.8.1.13"/>
    </reaction>
</comment>
<dbReference type="GO" id="GO:0002143">
    <property type="term" value="P:tRNA wobble position uridine thiolation"/>
    <property type="evidence" value="ECO:0007669"/>
    <property type="project" value="TreeGrafter"/>
</dbReference>
<feature type="domain" description="tRNA-specific 2-thiouridylase MnmA-like central" evidence="11">
    <location>
        <begin position="265"/>
        <end position="335"/>
    </location>
</feature>
<feature type="binding site" evidence="9">
    <location>
        <position position="38"/>
    </location>
    <ligand>
        <name>ATP</name>
        <dbReference type="ChEBI" id="CHEBI:30616"/>
    </ligand>
</feature>
<dbReference type="InterPro" id="IPR004506">
    <property type="entry name" value="MnmA-like"/>
</dbReference>
<dbReference type="HAMAP" id="MF_00144">
    <property type="entry name" value="tRNA_thiouridyl_MnmA"/>
    <property type="match status" value="1"/>
</dbReference>
<evidence type="ECO:0000256" key="1">
    <source>
        <dbReference type="ARBA" id="ARBA00022555"/>
    </source>
</evidence>
<evidence type="ECO:0000259" key="10">
    <source>
        <dbReference type="Pfam" id="PF20258"/>
    </source>
</evidence>
<evidence type="ECO:0000313" key="12">
    <source>
        <dbReference type="EMBL" id="OGH69930.1"/>
    </source>
</evidence>
<feature type="binding site" evidence="9">
    <location>
        <position position="165"/>
    </location>
    <ligand>
        <name>ATP</name>
        <dbReference type="ChEBI" id="CHEBI:30616"/>
    </ligand>
</feature>
<feature type="active site" description="Cysteine persulfide intermediate" evidence="9">
    <location>
        <position position="257"/>
    </location>
</feature>
<evidence type="ECO:0000256" key="5">
    <source>
        <dbReference type="ARBA" id="ARBA00022840"/>
    </source>
</evidence>
<proteinExistence type="inferred from homology"/>
<protein>
    <recommendedName>
        <fullName evidence="9">tRNA-specific 2-thiouridylase MnmA</fullName>
        <ecNumber evidence="9">2.8.1.13</ecNumber>
    </recommendedName>
</protein>
<dbReference type="InterPro" id="IPR014729">
    <property type="entry name" value="Rossmann-like_a/b/a_fold"/>
</dbReference>
<dbReference type="Pfam" id="PF20259">
    <property type="entry name" value="tRNA_Me_trans_M"/>
    <property type="match status" value="1"/>
</dbReference>
<keyword evidence="9" id="KW-0963">Cytoplasm</keyword>
<name>A0A1F6MEF1_9BACT</name>
<dbReference type="NCBIfam" id="NF001138">
    <property type="entry name" value="PRK00143.1"/>
    <property type="match status" value="1"/>
</dbReference>
<dbReference type="NCBIfam" id="TIGR00420">
    <property type="entry name" value="trmU"/>
    <property type="match status" value="1"/>
</dbReference>
<dbReference type="Pfam" id="PF20258">
    <property type="entry name" value="tRNA_Me_trans_C"/>
    <property type="match status" value="1"/>
</dbReference>
<feature type="site" description="Interaction with tRNA" evidence="9">
    <location>
        <position position="166"/>
    </location>
</feature>
<keyword evidence="3 9" id="KW-0819">tRNA processing</keyword>
<comment type="subcellular location">
    <subcellularLocation>
        <location evidence="9">Cytoplasm</location>
    </subcellularLocation>
</comment>
<evidence type="ECO:0000313" key="13">
    <source>
        <dbReference type="Proteomes" id="UP000177457"/>
    </source>
</evidence>
<reference evidence="12 13" key="1">
    <citation type="journal article" date="2016" name="Nat. Commun.">
        <title>Thousands of microbial genomes shed light on interconnected biogeochemical processes in an aquifer system.</title>
        <authorList>
            <person name="Anantharaman K."/>
            <person name="Brown C.T."/>
            <person name="Hug L.A."/>
            <person name="Sharon I."/>
            <person name="Castelle C.J."/>
            <person name="Probst A.J."/>
            <person name="Thomas B.C."/>
            <person name="Singh A."/>
            <person name="Wilkins M.J."/>
            <person name="Karaoz U."/>
            <person name="Brodie E.L."/>
            <person name="Williams K.H."/>
            <person name="Hubbard S.S."/>
            <person name="Banfield J.F."/>
        </authorList>
    </citation>
    <scope>NUCLEOTIDE SEQUENCE [LARGE SCALE GENOMIC DNA]</scope>
</reference>
<sequence length="420" mass="47779">MNRRSKEKVLVAMSGGVDSSVAAALLLREWYDVTGAYMVNYDPDNRDTDTRMTTDITDMADSRIEKTSALSVISVDPYKSVDPHHGIECWRADYRDALRVAAKLGIPLIKLDFTKEYRESVLEYMFREYEAGRTPNPDVLCNRFVKFGAWLDKAQELGYDKLATGHYARITSDETRNSKLETRVRKNPSIEYPVSSIHLHTAKDKNKDQTYFLHQLSQNQLARVLFPIGDYTKEEVRELARKFDLPTAEKEESMGICFIGEVPIKEFLMQRVSPKSGKIVMTSCEVIGEHEGLAFYTIGQRHMGLQISDFRFQNGETKAAYVVGKDVKKNELVVGYEGDPLLYKKEILVSDVHWIAGRPPEFPLHCEVRLRHRQPLQNAQCSMLNDQLRIKFNDSQRAVTPGQFAVLNNNGECLGGGVII</sequence>
<evidence type="ECO:0000256" key="7">
    <source>
        <dbReference type="ARBA" id="ARBA00023157"/>
    </source>
</evidence>
<dbReference type="Proteomes" id="UP000177457">
    <property type="component" value="Unassembled WGS sequence"/>
</dbReference>
<evidence type="ECO:0000256" key="4">
    <source>
        <dbReference type="ARBA" id="ARBA00022741"/>
    </source>
</evidence>
<feature type="active site" description="Nucleophile" evidence="9">
    <location>
        <position position="141"/>
    </location>
</feature>
<dbReference type="PANTHER" id="PTHR11933">
    <property type="entry name" value="TRNA 5-METHYLAMINOMETHYL-2-THIOURIDYLATE -METHYLTRANSFERASE"/>
    <property type="match status" value="1"/>
</dbReference>
<dbReference type="GO" id="GO:0103016">
    <property type="term" value="F:tRNA-uridine 2-sulfurtransferase activity"/>
    <property type="evidence" value="ECO:0007669"/>
    <property type="project" value="UniProtKB-EC"/>
</dbReference>
<dbReference type="PANTHER" id="PTHR11933:SF5">
    <property type="entry name" value="MITOCHONDRIAL TRNA-SPECIFIC 2-THIOURIDYLASE 1"/>
    <property type="match status" value="1"/>
</dbReference>
<dbReference type="Pfam" id="PF03054">
    <property type="entry name" value="tRNA_Me_trans"/>
    <property type="match status" value="2"/>
</dbReference>
<dbReference type="Gene3D" id="3.40.50.620">
    <property type="entry name" value="HUPs"/>
    <property type="match status" value="1"/>
</dbReference>
<keyword evidence="4 9" id="KW-0547">Nucleotide-binding</keyword>
<dbReference type="GO" id="GO:0005524">
    <property type="term" value="F:ATP binding"/>
    <property type="evidence" value="ECO:0007669"/>
    <property type="project" value="UniProtKB-KW"/>
</dbReference>
<keyword evidence="7" id="KW-1015">Disulfide bond</keyword>
<dbReference type="EC" id="2.8.1.13" evidence="9"/>
<keyword evidence="6 9" id="KW-0694">RNA-binding</keyword>
<accession>A0A1F6MEF1</accession>
<feature type="site" description="Interaction with tRNA" evidence="9">
    <location>
        <position position="403"/>
    </location>
</feature>
<evidence type="ECO:0000256" key="9">
    <source>
        <dbReference type="HAMAP-Rule" id="MF_00144"/>
    </source>
</evidence>
<keyword evidence="1 9" id="KW-0820">tRNA-binding</keyword>
<dbReference type="GO" id="GO:0000049">
    <property type="term" value="F:tRNA binding"/>
    <property type="evidence" value="ECO:0007669"/>
    <property type="project" value="UniProtKB-KW"/>
</dbReference>
<comment type="caution">
    <text evidence="12">The sequence shown here is derived from an EMBL/GenBank/DDBJ whole genome shotgun (WGS) entry which is preliminary data.</text>
</comment>
<dbReference type="SUPFAM" id="SSF52402">
    <property type="entry name" value="Adenine nucleotide alpha hydrolases-like"/>
    <property type="match status" value="1"/>
</dbReference>
<dbReference type="Gene3D" id="2.30.30.280">
    <property type="entry name" value="Adenine nucleotide alpha hydrolases-like domains"/>
    <property type="match status" value="1"/>
</dbReference>
<comment type="similarity">
    <text evidence="9">Belongs to the MnmA/TRMU family.</text>
</comment>
<comment type="caution">
    <text evidence="9">Lacks conserved residue(s) required for the propagation of feature annotation.</text>
</comment>
<feature type="binding site" evidence="9">
    <location>
        <begin position="12"/>
        <end position="19"/>
    </location>
    <ligand>
        <name>ATP</name>
        <dbReference type="ChEBI" id="CHEBI:30616"/>
    </ligand>
</feature>
<dbReference type="EMBL" id="MFQE01000057">
    <property type="protein sequence ID" value="OGH69930.1"/>
    <property type="molecule type" value="Genomic_DNA"/>
</dbReference>
<dbReference type="InterPro" id="IPR023382">
    <property type="entry name" value="MnmA-like_central_sf"/>
</dbReference>
<dbReference type="GO" id="GO:0005737">
    <property type="term" value="C:cytoplasm"/>
    <property type="evidence" value="ECO:0007669"/>
    <property type="project" value="UniProtKB-SubCell"/>
</dbReference>